<accession>A0AB35HM03</accession>
<evidence type="ECO:0000256" key="1">
    <source>
        <dbReference type="ARBA" id="ARBA00022612"/>
    </source>
</evidence>
<organism evidence="5 6">
    <name type="scientific">Tetragenococcus halophilus</name>
    <name type="common">Pediococcus halophilus</name>
    <dbReference type="NCBI Taxonomy" id="51669"/>
    <lineage>
        <taxon>Bacteria</taxon>
        <taxon>Bacillati</taxon>
        <taxon>Bacillota</taxon>
        <taxon>Bacilli</taxon>
        <taxon>Lactobacillales</taxon>
        <taxon>Enterococcaceae</taxon>
        <taxon>Tetragenococcus</taxon>
    </lineage>
</organism>
<reference evidence="5" key="1">
    <citation type="submission" date="2020-06" db="EMBL/GenBank/DDBJ databases">
        <authorList>
            <person name="Link T."/>
            <person name="Ehrmann M."/>
        </authorList>
    </citation>
    <scope>NUCLEOTIDE SEQUENCE</scope>
    <source>
        <strain evidence="5">TMW 2.2257</strain>
    </source>
</reference>
<comment type="caution">
    <text evidence="5">The sequence shown here is derived from an EMBL/GenBank/DDBJ whole genome shotgun (WGS) entry which is preliminary data.</text>
</comment>
<evidence type="ECO:0000313" key="6">
    <source>
        <dbReference type="Proteomes" id="UP001057280"/>
    </source>
</evidence>
<dbReference type="Proteomes" id="UP001057280">
    <property type="component" value="Unassembled WGS sequence"/>
</dbReference>
<dbReference type="RefSeq" id="WP_253209915.1">
    <property type="nucleotide sequence ID" value="NZ_JACACB010000003.1"/>
</dbReference>
<dbReference type="InterPro" id="IPR006433">
    <property type="entry name" value="Prohead_protease"/>
</dbReference>
<dbReference type="EMBL" id="JACACB010000003">
    <property type="protein sequence ID" value="MCO8297256.1"/>
    <property type="molecule type" value="Genomic_DNA"/>
</dbReference>
<evidence type="ECO:0000259" key="4">
    <source>
        <dbReference type="Pfam" id="PF04586"/>
    </source>
</evidence>
<feature type="domain" description="Prohead serine protease" evidence="4">
    <location>
        <begin position="5"/>
        <end position="157"/>
    </location>
</feature>
<gene>
    <name evidence="5" type="ORF">HXW75_02075</name>
</gene>
<keyword evidence="2 5" id="KW-0645">Protease</keyword>
<dbReference type="AlphaFoldDB" id="A0AB35HM03"/>
<evidence type="ECO:0000313" key="5">
    <source>
        <dbReference type="EMBL" id="MCO8297256.1"/>
    </source>
</evidence>
<dbReference type="NCBIfam" id="TIGR01543">
    <property type="entry name" value="proheadase_HK97"/>
    <property type="match status" value="1"/>
</dbReference>
<evidence type="ECO:0000256" key="3">
    <source>
        <dbReference type="ARBA" id="ARBA00022801"/>
    </source>
</evidence>
<dbReference type="InterPro" id="IPR054613">
    <property type="entry name" value="Peptidase_S78_dom"/>
</dbReference>
<reference evidence="5" key="2">
    <citation type="journal article" date="2021" name="BMC Microbiol.">
        <title>The diversity among the species Tetragenococcus halophilus including new isolates from a lupine seed fermentation.</title>
        <authorList>
            <person name="Link T."/>
            <person name="Vogel R.F."/>
            <person name="Ehrmann M.A."/>
        </authorList>
    </citation>
    <scope>NUCLEOTIDE SEQUENCE</scope>
    <source>
        <strain evidence="5">TMW 2.2257</strain>
    </source>
</reference>
<keyword evidence="1" id="KW-1188">Viral release from host cell</keyword>
<dbReference type="Pfam" id="PF04586">
    <property type="entry name" value="Peptidase_S78"/>
    <property type="match status" value="1"/>
</dbReference>
<protein>
    <submittedName>
        <fullName evidence="5">HK97 family phage prohead protease</fullName>
    </submittedName>
</protein>
<sequence length="183" mass="20796">MARSNVDTSGEMVLEGYAVLFDTPSEDLGGFREIIAPNALNGVDIDDVKCLINHEFKYIIGRTKAETLELEVDKKGLRFKCYLPETSYARDIYENVKAGNVTQCSFFYTLPNEKDAKTWTNKNGEYIQTINKIDELVEISIVTVPAYRDTTVEVGQRAKDLERFKALEKLNIELELEALRINS</sequence>
<dbReference type="GO" id="GO:0006508">
    <property type="term" value="P:proteolysis"/>
    <property type="evidence" value="ECO:0007669"/>
    <property type="project" value="UniProtKB-KW"/>
</dbReference>
<name>A0AB35HM03_TETHA</name>
<dbReference type="GO" id="GO:0008233">
    <property type="term" value="F:peptidase activity"/>
    <property type="evidence" value="ECO:0007669"/>
    <property type="project" value="UniProtKB-KW"/>
</dbReference>
<keyword evidence="3" id="KW-0378">Hydrolase</keyword>
<proteinExistence type="predicted"/>
<evidence type="ECO:0000256" key="2">
    <source>
        <dbReference type="ARBA" id="ARBA00022670"/>
    </source>
</evidence>